<gene>
    <name evidence="2" type="ORF">GCM10010201_22650</name>
</gene>
<dbReference type="InterPro" id="IPR045596">
    <property type="entry name" value="DUF6459"/>
</dbReference>
<feature type="compositionally biased region" description="Pro residues" evidence="1">
    <location>
        <begin position="29"/>
        <end position="39"/>
    </location>
</feature>
<keyword evidence="3" id="KW-1185">Reference proteome</keyword>
<organism evidence="2 3">
    <name type="scientific">Pilimelia columellifera subsp. columellifera</name>
    <dbReference type="NCBI Taxonomy" id="706583"/>
    <lineage>
        <taxon>Bacteria</taxon>
        <taxon>Bacillati</taxon>
        <taxon>Actinomycetota</taxon>
        <taxon>Actinomycetes</taxon>
        <taxon>Micromonosporales</taxon>
        <taxon>Micromonosporaceae</taxon>
        <taxon>Pilimelia</taxon>
    </lineage>
</organism>
<comment type="caution">
    <text evidence="2">The sequence shown here is derived from an EMBL/GenBank/DDBJ whole genome shotgun (WGS) entry which is preliminary data.</text>
</comment>
<feature type="region of interest" description="Disordered" evidence="1">
    <location>
        <begin position="138"/>
        <end position="159"/>
    </location>
</feature>
<evidence type="ECO:0000313" key="2">
    <source>
        <dbReference type="EMBL" id="GAA2523720.1"/>
    </source>
</evidence>
<sequence>MTIETPSRPGSPRRVGRHYPPVRIRPAPATEPPYEPPSRAPTCLSRSSGRADPSAPPDSELPGQLALTFPATTNQPAATAATDAVAADPALRLAARQLVARYVEILNGHRPGGHLRLVACPADADRLLAQLPDARARLAAPRRREPDAASRRPQGKGSAATLTVRSVRLAAAGPDTADVVALVELAGRVRAVAGQLRLTDRGVWRFADLLLVA</sequence>
<dbReference type="RefSeq" id="WP_344172043.1">
    <property type="nucleotide sequence ID" value="NZ_BAAARY010000009.1"/>
</dbReference>
<feature type="compositionally biased region" description="Low complexity" evidence="1">
    <location>
        <begin position="1"/>
        <end position="13"/>
    </location>
</feature>
<name>A0ABP6AU97_9ACTN</name>
<evidence type="ECO:0000313" key="3">
    <source>
        <dbReference type="Proteomes" id="UP001499978"/>
    </source>
</evidence>
<reference evidence="3" key="1">
    <citation type="journal article" date="2019" name="Int. J. Syst. Evol. Microbiol.">
        <title>The Global Catalogue of Microorganisms (GCM) 10K type strain sequencing project: providing services to taxonomists for standard genome sequencing and annotation.</title>
        <authorList>
            <consortium name="The Broad Institute Genomics Platform"/>
            <consortium name="The Broad Institute Genome Sequencing Center for Infectious Disease"/>
            <person name="Wu L."/>
            <person name="Ma J."/>
        </authorList>
    </citation>
    <scope>NUCLEOTIDE SEQUENCE [LARGE SCALE GENOMIC DNA]</scope>
    <source>
        <strain evidence="3">JCM 3367</strain>
    </source>
</reference>
<dbReference type="EMBL" id="BAAARY010000009">
    <property type="protein sequence ID" value="GAA2523720.1"/>
    <property type="molecule type" value="Genomic_DNA"/>
</dbReference>
<dbReference type="Pfam" id="PF20060">
    <property type="entry name" value="DUF6459"/>
    <property type="match status" value="1"/>
</dbReference>
<dbReference type="Proteomes" id="UP001499978">
    <property type="component" value="Unassembled WGS sequence"/>
</dbReference>
<feature type="region of interest" description="Disordered" evidence="1">
    <location>
        <begin position="1"/>
        <end position="64"/>
    </location>
</feature>
<protein>
    <submittedName>
        <fullName evidence="2">Uncharacterized protein</fullName>
    </submittedName>
</protein>
<accession>A0ABP6AU97</accession>
<evidence type="ECO:0000256" key="1">
    <source>
        <dbReference type="SAM" id="MobiDB-lite"/>
    </source>
</evidence>
<proteinExistence type="predicted"/>